<dbReference type="Pfam" id="PF13966">
    <property type="entry name" value="zf-RVT"/>
    <property type="match status" value="1"/>
</dbReference>
<protein>
    <recommendedName>
        <fullName evidence="1">Reverse transcriptase zinc-binding domain-containing protein</fullName>
    </recommendedName>
</protein>
<sequence>MGARKLVEEGSRWRIGNGRNVKMLKDKWIPRNVPPLIQDNSSFVDKDLMVCDFIDEELQFWDMMKFIWEAEKNSIYFVKTAYHNLRNKRVVEEPRPSHHLFKDLRKHIWAAPMHNRIKNFIWRVAKNFIPVKSNMVKKGIKVPPKRPLCHNYVETSKYLFFECNVSKLVWSSSPLGLCIPSNTEVLVWLDQWLSISDPYGIQLICYMFHSIWYGRNQMIFNAGCFNPILIVEEVVDKAFEFSVANPTLKFRKKLMASVEV</sequence>
<proteinExistence type="predicted"/>
<evidence type="ECO:0000313" key="2">
    <source>
        <dbReference type="EMBL" id="KAI5439408.1"/>
    </source>
</evidence>
<evidence type="ECO:0000313" key="3">
    <source>
        <dbReference type="Proteomes" id="UP001058974"/>
    </source>
</evidence>
<dbReference type="Proteomes" id="UP001058974">
    <property type="component" value="Chromosome 2"/>
</dbReference>
<dbReference type="Gramene" id="Psat02G0498100-T1">
    <property type="protein sequence ID" value="KAI5439408.1"/>
    <property type="gene ID" value="KIW84_024981"/>
</dbReference>
<dbReference type="InterPro" id="IPR026960">
    <property type="entry name" value="RVT-Znf"/>
</dbReference>
<gene>
    <name evidence="2" type="ORF">KIW84_024981</name>
</gene>
<feature type="domain" description="Reverse transcriptase zinc-binding" evidence="1">
    <location>
        <begin position="76"/>
        <end position="170"/>
    </location>
</feature>
<accession>A0A9D4YH15</accession>
<keyword evidence="3" id="KW-1185">Reference proteome</keyword>
<organism evidence="2 3">
    <name type="scientific">Pisum sativum</name>
    <name type="common">Garden pea</name>
    <name type="synonym">Lathyrus oleraceus</name>
    <dbReference type="NCBI Taxonomy" id="3888"/>
    <lineage>
        <taxon>Eukaryota</taxon>
        <taxon>Viridiplantae</taxon>
        <taxon>Streptophyta</taxon>
        <taxon>Embryophyta</taxon>
        <taxon>Tracheophyta</taxon>
        <taxon>Spermatophyta</taxon>
        <taxon>Magnoliopsida</taxon>
        <taxon>eudicotyledons</taxon>
        <taxon>Gunneridae</taxon>
        <taxon>Pentapetalae</taxon>
        <taxon>rosids</taxon>
        <taxon>fabids</taxon>
        <taxon>Fabales</taxon>
        <taxon>Fabaceae</taxon>
        <taxon>Papilionoideae</taxon>
        <taxon>50 kb inversion clade</taxon>
        <taxon>NPAAA clade</taxon>
        <taxon>Hologalegina</taxon>
        <taxon>IRL clade</taxon>
        <taxon>Fabeae</taxon>
        <taxon>Lathyrus</taxon>
    </lineage>
</organism>
<comment type="caution">
    <text evidence="2">The sequence shown here is derived from an EMBL/GenBank/DDBJ whole genome shotgun (WGS) entry which is preliminary data.</text>
</comment>
<reference evidence="2 3" key="1">
    <citation type="journal article" date="2022" name="Nat. Genet.">
        <title>Improved pea reference genome and pan-genome highlight genomic features and evolutionary characteristics.</title>
        <authorList>
            <person name="Yang T."/>
            <person name="Liu R."/>
            <person name="Luo Y."/>
            <person name="Hu S."/>
            <person name="Wang D."/>
            <person name="Wang C."/>
            <person name="Pandey M.K."/>
            <person name="Ge S."/>
            <person name="Xu Q."/>
            <person name="Li N."/>
            <person name="Li G."/>
            <person name="Huang Y."/>
            <person name="Saxena R.K."/>
            <person name="Ji Y."/>
            <person name="Li M."/>
            <person name="Yan X."/>
            <person name="He Y."/>
            <person name="Liu Y."/>
            <person name="Wang X."/>
            <person name="Xiang C."/>
            <person name="Varshney R.K."/>
            <person name="Ding H."/>
            <person name="Gao S."/>
            <person name="Zong X."/>
        </authorList>
    </citation>
    <scope>NUCLEOTIDE SEQUENCE [LARGE SCALE GENOMIC DNA]</scope>
    <source>
        <strain evidence="2 3">cv. Zhongwan 6</strain>
    </source>
</reference>
<dbReference type="EMBL" id="JAMSHJ010000002">
    <property type="protein sequence ID" value="KAI5439408.1"/>
    <property type="molecule type" value="Genomic_DNA"/>
</dbReference>
<name>A0A9D4YH15_PEA</name>
<dbReference type="AlphaFoldDB" id="A0A9D4YH15"/>
<evidence type="ECO:0000259" key="1">
    <source>
        <dbReference type="Pfam" id="PF13966"/>
    </source>
</evidence>